<accession>A0A4Y2H1I1</accession>
<dbReference type="EMBL" id="BGPR01001641">
    <property type="protein sequence ID" value="GBM58588.1"/>
    <property type="molecule type" value="Genomic_DNA"/>
</dbReference>
<proteinExistence type="predicted"/>
<comment type="caution">
    <text evidence="1">The sequence shown here is derived from an EMBL/GenBank/DDBJ whole genome shotgun (WGS) entry which is preliminary data.</text>
</comment>
<dbReference type="AlphaFoldDB" id="A0A4Y2H1I1"/>
<evidence type="ECO:0000313" key="1">
    <source>
        <dbReference type="EMBL" id="GBM58588.1"/>
    </source>
</evidence>
<dbReference type="Proteomes" id="UP000499080">
    <property type="component" value="Unassembled WGS sequence"/>
</dbReference>
<dbReference type="Gene3D" id="3.30.420.10">
    <property type="entry name" value="Ribonuclease H-like superfamily/Ribonuclease H"/>
    <property type="match status" value="1"/>
</dbReference>
<dbReference type="InterPro" id="IPR036397">
    <property type="entry name" value="RNaseH_sf"/>
</dbReference>
<gene>
    <name evidence="1" type="ORF">AVEN_166979_1</name>
</gene>
<keyword evidence="2" id="KW-1185">Reference proteome</keyword>
<evidence type="ECO:0000313" key="2">
    <source>
        <dbReference type="Proteomes" id="UP000499080"/>
    </source>
</evidence>
<sequence length="93" mass="10692">MFDANGFSEHETTYVVFPDSTGNAVRVLLVEDKARLHTARDTKEHIRHLGWAILDQPAYSRDLARSDFHLFSCIEVRDNPDVTSEAMKRCKEL</sequence>
<dbReference type="GO" id="GO:0003676">
    <property type="term" value="F:nucleic acid binding"/>
    <property type="evidence" value="ECO:0007669"/>
    <property type="project" value="InterPro"/>
</dbReference>
<reference evidence="1 2" key="1">
    <citation type="journal article" date="2019" name="Sci. Rep.">
        <title>Orb-weaving spider Araneus ventricosus genome elucidates the spidroin gene catalogue.</title>
        <authorList>
            <person name="Kono N."/>
            <person name="Nakamura H."/>
            <person name="Ohtoshi R."/>
            <person name="Moran D.A.P."/>
            <person name="Shinohara A."/>
            <person name="Yoshida Y."/>
            <person name="Fujiwara M."/>
            <person name="Mori M."/>
            <person name="Tomita M."/>
            <person name="Arakawa K."/>
        </authorList>
    </citation>
    <scope>NUCLEOTIDE SEQUENCE [LARGE SCALE GENOMIC DNA]</scope>
</reference>
<protein>
    <submittedName>
        <fullName evidence="1">Uncharacterized protein</fullName>
    </submittedName>
</protein>
<organism evidence="1 2">
    <name type="scientific">Araneus ventricosus</name>
    <name type="common">Orbweaver spider</name>
    <name type="synonym">Epeira ventricosa</name>
    <dbReference type="NCBI Taxonomy" id="182803"/>
    <lineage>
        <taxon>Eukaryota</taxon>
        <taxon>Metazoa</taxon>
        <taxon>Ecdysozoa</taxon>
        <taxon>Arthropoda</taxon>
        <taxon>Chelicerata</taxon>
        <taxon>Arachnida</taxon>
        <taxon>Araneae</taxon>
        <taxon>Araneomorphae</taxon>
        <taxon>Entelegynae</taxon>
        <taxon>Araneoidea</taxon>
        <taxon>Araneidae</taxon>
        <taxon>Araneus</taxon>
    </lineage>
</organism>
<name>A0A4Y2H1I1_ARAVE</name>